<feature type="chain" id="PRO_5023850188" evidence="1">
    <location>
        <begin position="20"/>
        <end position="169"/>
    </location>
</feature>
<protein>
    <submittedName>
        <fullName evidence="2">Uncharacterized protein</fullName>
    </submittedName>
</protein>
<reference evidence="2 3" key="1">
    <citation type="submission" date="2019-03" db="EMBL/GenBank/DDBJ databases">
        <title>Single cell metagenomics reveals metabolic interactions within the superorganism composed of flagellate Streblomastix strix and complex community of Bacteroidetes bacteria on its surface.</title>
        <authorList>
            <person name="Treitli S.C."/>
            <person name="Kolisko M."/>
            <person name="Husnik F."/>
            <person name="Keeling P."/>
            <person name="Hampl V."/>
        </authorList>
    </citation>
    <scope>NUCLEOTIDE SEQUENCE [LARGE SCALE GENOMIC DNA]</scope>
    <source>
        <strain evidence="2">ST1C</strain>
    </source>
</reference>
<accession>A0A5J4UZS2</accession>
<evidence type="ECO:0000256" key="1">
    <source>
        <dbReference type="SAM" id="SignalP"/>
    </source>
</evidence>
<dbReference type="EMBL" id="SNRW01011031">
    <property type="protein sequence ID" value="KAA6375723.1"/>
    <property type="molecule type" value="Genomic_DNA"/>
</dbReference>
<organism evidence="2 3">
    <name type="scientific">Streblomastix strix</name>
    <dbReference type="NCBI Taxonomy" id="222440"/>
    <lineage>
        <taxon>Eukaryota</taxon>
        <taxon>Metamonada</taxon>
        <taxon>Preaxostyla</taxon>
        <taxon>Oxymonadida</taxon>
        <taxon>Streblomastigidae</taxon>
        <taxon>Streblomastix</taxon>
    </lineage>
</organism>
<dbReference type="Proteomes" id="UP000324800">
    <property type="component" value="Unassembled WGS sequence"/>
</dbReference>
<proteinExistence type="predicted"/>
<comment type="caution">
    <text evidence="2">The sequence shown here is derived from an EMBL/GenBank/DDBJ whole genome shotgun (WGS) entry which is preliminary data.</text>
</comment>
<sequence length="169" mass="19120">MLYIQMLISLILSLSVAFGQNSSLSNSDSSASHQSTSNCPCLTVDDPGGEQVCKQTEINPTDPDILDQTEKIQKMIKNKKNVVIEEKDEKEKQQEEQSTFKMNQIIIIVGVVLMSHICVRLPLLFLPKSHLHHFMILTSLLLRINHSYLNTALKQSLKVIEEVRMETEA</sequence>
<dbReference type="AlphaFoldDB" id="A0A5J4UZS2"/>
<evidence type="ECO:0000313" key="2">
    <source>
        <dbReference type="EMBL" id="KAA6375723.1"/>
    </source>
</evidence>
<name>A0A5J4UZS2_9EUKA</name>
<gene>
    <name evidence="2" type="ORF">EZS28_028749</name>
</gene>
<feature type="signal peptide" evidence="1">
    <location>
        <begin position="1"/>
        <end position="19"/>
    </location>
</feature>
<evidence type="ECO:0000313" key="3">
    <source>
        <dbReference type="Proteomes" id="UP000324800"/>
    </source>
</evidence>
<keyword evidence="1" id="KW-0732">Signal</keyword>